<dbReference type="AlphaFoldDB" id="W5XXA4"/>
<proteinExistence type="predicted"/>
<name>W5XXA4_9CORY</name>
<dbReference type="KEGG" id="cvt:B843_01275"/>
<dbReference type="InterPro" id="IPR019238">
    <property type="entry name" value="AbiEi_2"/>
</dbReference>
<keyword evidence="2" id="KW-1185">Reference proteome</keyword>
<dbReference type="eggNOG" id="COG4861">
    <property type="taxonomic scope" value="Bacteria"/>
</dbReference>
<dbReference type="STRING" id="1224164.B843_01275"/>
<evidence type="ECO:0000313" key="1">
    <source>
        <dbReference type="EMBL" id="AHI21651.1"/>
    </source>
</evidence>
<evidence type="ECO:0000313" key="2">
    <source>
        <dbReference type="Proteomes" id="UP000019222"/>
    </source>
</evidence>
<accession>W5XXA4</accession>
<reference evidence="1 2" key="1">
    <citation type="submission" date="2013-02" db="EMBL/GenBank/DDBJ databases">
        <title>The complete genome sequence of Corynebacterium vitaeruminis DSM 20294.</title>
        <authorList>
            <person name="Ruckert C."/>
            <person name="Albersmeier A."/>
            <person name="Kalinowski J."/>
        </authorList>
    </citation>
    <scope>NUCLEOTIDE SEQUENCE [LARGE SCALE GENOMIC DNA]</scope>
    <source>
        <strain evidence="2">ATCC 10234</strain>
    </source>
</reference>
<sequence>MERASVPIRLYSTGPSRPHELVEGVTEAPARLQVVHEGPLNDAAFVVYEVESFEPIRKLMQILGNYRLNTPSVKDTRAPIDAKRGMLLAPQIRPREAERLREMGVAFADYRGNCFLSLPESLIDIRGKTAPAPSEGKAASASRRSKRRAAALFTPRRAQVAAMLLSYPMLLSSSVREIAWAANVSTGTAAGALKLFAESGYLFSMGDRYCFRSATLMLSAWAREYPSGLGRQLSRFDGVGDLARIAEGDRLGWVSGDLAVSDLISTLEGIFYVEDETTARRLVREGRVRLNTGENSSRRVAGGTALGVSINQAFWAGTVLRQLEAREGSPSFRQRGTWARWEVAPLAVIYADLINNVDPRLHEVSVRVEEAMAARWEAHGFGKP</sequence>
<gene>
    <name evidence="1" type="ORF">B843_01275</name>
</gene>
<dbReference type="Proteomes" id="UP000019222">
    <property type="component" value="Chromosome"/>
</dbReference>
<dbReference type="Pfam" id="PF09952">
    <property type="entry name" value="AbiEi_2"/>
    <property type="match status" value="1"/>
</dbReference>
<protein>
    <submittedName>
        <fullName evidence="1">Uncharacterized protein</fullName>
    </submittedName>
</protein>
<dbReference type="EMBL" id="CP004353">
    <property type="protein sequence ID" value="AHI21651.1"/>
    <property type="molecule type" value="Genomic_DNA"/>
</dbReference>
<dbReference type="HOGENOM" id="CLU_060705_0_0_11"/>
<organism evidence="1 2">
    <name type="scientific">Corynebacterium vitaeruminis DSM 20294</name>
    <dbReference type="NCBI Taxonomy" id="1224164"/>
    <lineage>
        <taxon>Bacteria</taxon>
        <taxon>Bacillati</taxon>
        <taxon>Actinomycetota</taxon>
        <taxon>Actinomycetes</taxon>
        <taxon>Mycobacteriales</taxon>
        <taxon>Corynebacteriaceae</taxon>
        <taxon>Corynebacterium</taxon>
    </lineage>
</organism>